<accession>A0ACC6TLG4</accession>
<reference evidence="1" key="1">
    <citation type="submission" date="2024-07" db="EMBL/GenBank/DDBJ databases">
        <title>Metagenome and Metagenome-Assembled Genomes of Archaea from a hot spring from the geothermal field of Los Azufres, Mexico.</title>
        <authorList>
            <person name="Marin-Paredes R."/>
            <person name="Martinez-Romero E."/>
            <person name="Servin-Garciduenas L.E."/>
        </authorList>
    </citation>
    <scope>NUCLEOTIDE SEQUENCE</scope>
    <source>
        <strain evidence="1">AZ1-454</strain>
    </source>
</reference>
<dbReference type="Proteomes" id="UP000053480">
    <property type="component" value="Unassembled WGS sequence"/>
</dbReference>
<sequence length="187" mass="20222">MTEKKVEKNKKTIDKRTVIYAAIFSVASYAVSAAMALGFGAYTVGVFGVFLDPIVTLTIPLIIISVGIQAINRKYGILLISLISAVLYLILPFLSVTFLVAGPIVELVSWSVGYRGFKAVMVNTTLAGGLVGFLSVLFGFLFLGVPHIVNLDMYLLLFGAIYFVESGIMAIASYYIGSYLIRSGVLR</sequence>
<gene>
    <name evidence="1" type="ORF">TQ35_0000185</name>
</gene>
<protein>
    <submittedName>
        <fullName evidence="1">Uncharacterized protein</fullName>
    </submittedName>
</protein>
<evidence type="ECO:0000313" key="2">
    <source>
        <dbReference type="Proteomes" id="UP000053480"/>
    </source>
</evidence>
<evidence type="ECO:0000313" key="1">
    <source>
        <dbReference type="EMBL" id="MEW9490631.1"/>
    </source>
</evidence>
<name>A0ACC6TLG4_9CREN</name>
<comment type="caution">
    <text evidence="1">The sequence shown here is derived from an EMBL/GenBank/DDBJ whole genome shotgun (WGS) entry which is preliminary data.</text>
</comment>
<dbReference type="EMBL" id="JZWS03000001">
    <property type="protein sequence ID" value="MEW9490631.1"/>
    <property type="molecule type" value="Genomic_DNA"/>
</dbReference>
<proteinExistence type="predicted"/>
<organism evidence="1 2">
    <name type="scientific">Candidatus Aramenus sulfurataquae</name>
    <dbReference type="NCBI Taxonomy" id="1326980"/>
    <lineage>
        <taxon>Archaea</taxon>
        <taxon>Thermoproteota</taxon>
        <taxon>Thermoprotei</taxon>
        <taxon>Sulfolobales</taxon>
        <taxon>Sulfolobaceae</taxon>
        <taxon>Candidatus Aramenus</taxon>
    </lineage>
</organism>